<accession>A0A2S9YBM2</accession>
<protein>
    <submittedName>
        <fullName evidence="1">Uncharacterized protein</fullName>
    </submittedName>
</protein>
<proteinExistence type="predicted"/>
<organism evidence="1 2">
    <name type="scientific">Enhygromyxa salina</name>
    <dbReference type="NCBI Taxonomy" id="215803"/>
    <lineage>
        <taxon>Bacteria</taxon>
        <taxon>Pseudomonadati</taxon>
        <taxon>Myxococcota</taxon>
        <taxon>Polyangia</taxon>
        <taxon>Nannocystales</taxon>
        <taxon>Nannocystaceae</taxon>
        <taxon>Enhygromyxa</taxon>
    </lineage>
</organism>
<evidence type="ECO:0000313" key="2">
    <source>
        <dbReference type="Proteomes" id="UP000237968"/>
    </source>
</evidence>
<keyword evidence="2" id="KW-1185">Reference proteome</keyword>
<dbReference type="RefSeq" id="WP_106391756.1">
    <property type="nucleotide sequence ID" value="NZ_PVNK01000119.1"/>
</dbReference>
<reference evidence="1 2" key="1">
    <citation type="submission" date="2018-03" db="EMBL/GenBank/DDBJ databases">
        <title>Draft Genome Sequences of the Obligatory Marine Myxobacteria Enhygromyxa salina SWB005.</title>
        <authorList>
            <person name="Poehlein A."/>
            <person name="Moghaddam J.A."/>
            <person name="Harms H."/>
            <person name="Alanjari M."/>
            <person name="Koenig G.M."/>
            <person name="Daniel R."/>
            <person name="Schaeberle T.F."/>
        </authorList>
    </citation>
    <scope>NUCLEOTIDE SEQUENCE [LARGE SCALE GENOMIC DNA]</scope>
    <source>
        <strain evidence="1 2">SWB005</strain>
    </source>
</reference>
<dbReference type="EMBL" id="PVNK01000119">
    <property type="protein sequence ID" value="PRQ02411.1"/>
    <property type="molecule type" value="Genomic_DNA"/>
</dbReference>
<evidence type="ECO:0000313" key="1">
    <source>
        <dbReference type="EMBL" id="PRQ02411.1"/>
    </source>
</evidence>
<comment type="caution">
    <text evidence="1">The sequence shown here is derived from an EMBL/GenBank/DDBJ whole genome shotgun (WGS) entry which is preliminary data.</text>
</comment>
<dbReference type="AlphaFoldDB" id="A0A2S9YBM2"/>
<sequence length="343" mass="37058">MRYYASPGAALRVLSDQLPSWARGQDSLATVHAYLDAVPVDFSVFGFGLEYHLDSDRIDAGVALPLSRGRSELIEPNLLELRERLAGPDASLWPQRALDPARRVAALGPRDARMVQAFCLCMDGESLRRRRGPDLVYLSLRNLHRLRDPSQLIWSPAIARLVAALFGPRPAPGVELLERLADAARAWPSLRLAHLGVARVEAGGSLKPYLHGSIPELRALLTSPALPRAPGLDAPLELLADLARSGPAPACTVLLGSGPVLDRVDIEVSPGPGFGRALAFAVREHGVDDGRATELERLAGAGVQRVEEPGWAPVATRLSHLKLSLRAGDRPQWKAYFVARQAG</sequence>
<name>A0A2S9YBM2_9BACT</name>
<gene>
    <name evidence="1" type="ORF">ENSA5_23380</name>
</gene>
<dbReference type="Proteomes" id="UP000237968">
    <property type="component" value="Unassembled WGS sequence"/>
</dbReference>